<dbReference type="Gene3D" id="3.30.1490.20">
    <property type="entry name" value="ATP-grasp fold, A domain"/>
    <property type="match status" value="1"/>
</dbReference>
<dbReference type="Gene3D" id="3.50.30.10">
    <property type="entry name" value="Phosphohistidine domain"/>
    <property type="match status" value="1"/>
</dbReference>
<dbReference type="PANTHER" id="PTHR43615:SF1">
    <property type="entry name" value="PPDK_N DOMAIN-CONTAINING PROTEIN"/>
    <property type="match status" value="1"/>
</dbReference>
<accession>A0A5J4Z2Z1</accession>
<dbReference type="InterPro" id="IPR013815">
    <property type="entry name" value="ATP_grasp_subdomain_1"/>
</dbReference>
<reference evidence="5" key="1">
    <citation type="journal article" date="2019" name="Nat. Commun.">
        <title>Expansion of phycobilisome linker gene families in mesophilic red algae.</title>
        <authorList>
            <person name="Lee J."/>
            <person name="Kim D."/>
            <person name="Bhattacharya D."/>
            <person name="Yoon H.S."/>
        </authorList>
    </citation>
    <scope>NUCLEOTIDE SEQUENCE [LARGE SCALE GENOMIC DNA]</scope>
    <source>
        <strain evidence="5">CCMP 1328</strain>
    </source>
</reference>
<evidence type="ECO:0000256" key="1">
    <source>
        <dbReference type="ARBA" id="ARBA00007837"/>
    </source>
</evidence>
<dbReference type="OMA" id="HRKFEQG"/>
<dbReference type="Pfam" id="PF00391">
    <property type="entry name" value="PEP-utilizers"/>
    <property type="match status" value="1"/>
</dbReference>
<dbReference type="OrthoDB" id="6431689at2759"/>
<dbReference type="InterPro" id="IPR036637">
    <property type="entry name" value="Phosphohistidine_dom_sf"/>
</dbReference>
<dbReference type="AlphaFoldDB" id="A0A5J4Z2Z1"/>
<name>A0A5J4Z2Z1_PORPP</name>
<sequence>MAFLTKRLEDIEASDASRITLGGKALKCYEMAKNGFPVPPAFVVSTLAYDTFVQDAGLLADMNAALGGNTLELRNALYNSRSSFNRMFSAFGREAFARRRSILANPALEEQIRNEVSARVIVQSVEARIRAGKIPQALVDEVTALVELYPPGTRFAVRSSGTYEDDALASFAGQYDTFLNRSSVEDILNAIVLCWASMWRPHVLEYRRTLMERQGDNFTKPPLPKMCVLVMQQIDSRSAGVLFTRNPLSGDVNQVVIESVWGQGEGLVGGECTPDRFIFSRVDQVEVSREISSFKTHMFRLSESHDGTEKVELSDESMKTGSSLSESDIGKLLTLASTIHTHYGRGQDVEWAIDYSGTLFVLQTRDITVAGAGENPSFEPRAGRIAPFYPPGPGPWVLDTAHFARPVSKWMIEIYAAQNVCIGPDPARSPFARGFETVGAGIYGLMIRDVNGFLYNQPVPVTDEDELMKRGGNAIKYWSEKVYLKELETFDTEWKAAQLAAHQKVIEILDAVDFATASNEELADVTAKAYDHAARCWQRHHDYTHLAIFVPADVLNHVKKWTGCSELDAYSVFENASPESKGPLNLEDPVVEAAIAAIRSYEPAYEMLMEWSDDVEAGSADAGEIWSVLCNSPNERVKLAMKAFRNRFGYRLMTSYDLISLTNLELPEFLVSALHTVLQPDAKEKEDKKEQYAIDAIAAMRARVPEDKRDEFDTLVRDGRNVYRVRDERGLATDLTGVGIARTILLRVAAALVARGLISRADLLPHASKDEALALVLGNAHDTAVSSVELERRAKYAGQTDASSVPKVLGPAMPPPPPPEGLPELVMRTFWASVGGVMRVFTAPEVSSKKTNVICGTSASRGVVQGRACVVRNPADDLPLVRKGDILVTLSTSAAFNSVIPMLSGIVADYGGLLSHAAIISRESNIPAVVSCGTAVERISTGMIIRVDGEAGEIEIIDDLGIRVDMAKVRRVEEDDNMLRKVSTSTYSK</sequence>
<dbReference type="Proteomes" id="UP000324585">
    <property type="component" value="Unassembled WGS sequence"/>
</dbReference>
<dbReference type="InterPro" id="IPR051549">
    <property type="entry name" value="PEP_Utilizing_Enz"/>
</dbReference>
<dbReference type="PANTHER" id="PTHR43615">
    <property type="entry name" value="PHOSPHOENOLPYRUVATE SYNTHASE-RELATED"/>
    <property type="match status" value="1"/>
</dbReference>
<organism evidence="4 5">
    <name type="scientific">Porphyridium purpureum</name>
    <name type="common">Red alga</name>
    <name type="synonym">Porphyridium cruentum</name>
    <dbReference type="NCBI Taxonomy" id="35688"/>
    <lineage>
        <taxon>Eukaryota</taxon>
        <taxon>Rhodophyta</taxon>
        <taxon>Bangiophyceae</taxon>
        <taxon>Porphyridiales</taxon>
        <taxon>Porphyridiaceae</taxon>
        <taxon>Porphyridium</taxon>
    </lineage>
</organism>
<dbReference type="SUPFAM" id="SSF56059">
    <property type="entry name" value="Glutathione synthetase ATP-binding domain-like"/>
    <property type="match status" value="1"/>
</dbReference>
<dbReference type="Gene3D" id="3.30.470.20">
    <property type="entry name" value="ATP-grasp fold, B domain"/>
    <property type="match status" value="1"/>
</dbReference>
<dbReference type="EMBL" id="VRMN01000001">
    <property type="protein sequence ID" value="KAA8498339.1"/>
    <property type="molecule type" value="Genomic_DNA"/>
</dbReference>
<keyword evidence="4" id="KW-0670">Pyruvate</keyword>
<gene>
    <name evidence="4" type="ORF">FVE85_5924</name>
</gene>
<evidence type="ECO:0000313" key="5">
    <source>
        <dbReference type="Proteomes" id="UP000324585"/>
    </source>
</evidence>
<evidence type="ECO:0000259" key="3">
    <source>
        <dbReference type="Pfam" id="PF01326"/>
    </source>
</evidence>
<comment type="caution">
    <text evidence="4">The sequence shown here is derived from an EMBL/GenBank/DDBJ whole genome shotgun (WGS) entry which is preliminary data.</text>
</comment>
<evidence type="ECO:0000313" key="4">
    <source>
        <dbReference type="EMBL" id="KAA8498339.1"/>
    </source>
</evidence>
<feature type="domain" description="PEP-utilising enzyme mobile" evidence="2">
    <location>
        <begin position="882"/>
        <end position="952"/>
    </location>
</feature>
<dbReference type="InterPro" id="IPR002192">
    <property type="entry name" value="PPDK_AMP/ATP-bd"/>
</dbReference>
<dbReference type="Pfam" id="PF01326">
    <property type="entry name" value="PPDK_N"/>
    <property type="match status" value="1"/>
</dbReference>
<dbReference type="InterPro" id="IPR008279">
    <property type="entry name" value="PEP-util_enz_mobile_dom"/>
</dbReference>
<comment type="similarity">
    <text evidence="1">Belongs to the PEP-utilizing enzyme family.</text>
</comment>
<keyword evidence="5" id="KW-1185">Reference proteome</keyword>
<dbReference type="GO" id="GO:0016301">
    <property type="term" value="F:kinase activity"/>
    <property type="evidence" value="ECO:0007669"/>
    <property type="project" value="InterPro"/>
</dbReference>
<evidence type="ECO:0000259" key="2">
    <source>
        <dbReference type="Pfam" id="PF00391"/>
    </source>
</evidence>
<dbReference type="GO" id="GO:0005524">
    <property type="term" value="F:ATP binding"/>
    <property type="evidence" value="ECO:0007669"/>
    <property type="project" value="InterPro"/>
</dbReference>
<dbReference type="SUPFAM" id="SSF52009">
    <property type="entry name" value="Phosphohistidine domain"/>
    <property type="match status" value="1"/>
</dbReference>
<proteinExistence type="inferred from homology"/>
<protein>
    <submittedName>
        <fullName evidence="4">Putative phosphoenolpyruvate synthase</fullName>
    </submittedName>
</protein>
<feature type="domain" description="Pyruvate phosphate dikinase AMP/ATP-binding" evidence="3">
    <location>
        <begin position="21"/>
        <end position="374"/>
    </location>
</feature>